<name>B9D0C8_CAMRE</name>
<sequence length="51" mass="6163">MLNLYAQEQSVKEDKMRPKNSVRYEARANLRPLRRVYRKKALSSVRQNLTR</sequence>
<evidence type="ECO:0000313" key="3">
    <source>
        <dbReference type="Proteomes" id="UP000003082"/>
    </source>
</evidence>
<organism evidence="2 3">
    <name type="scientific">Campylobacter rectus RM3267</name>
    <dbReference type="NCBI Taxonomy" id="553218"/>
    <lineage>
        <taxon>Bacteria</taxon>
        <taxon>Pseudomonadati</taxon>
        <taxon>Campylobacterota</taxon>
        <taxon>Epsilonproteobacteria</taxon>
        <taxon>Campylobacterales</taxon>
        <taxon>Campylobacteraceae</taxon>
        <taxon>Campylobacter</taxon>
    </lineage>
</organism>
<gene>
    <name evidence="2" type="ORF">CAMRE0001_1128</name>
</gene>
<feature type="region of interest" description="Disordered" evidence="1">
    <location>
        <begin position="1"/>
        <end position="20"/>
    </location>
</feature>
<accession>B9D0C8</accession>
<dbReference type="Proteomes" id="UP000003082">
    <property type="component" value="Unassembled WGS sequence"/>
</dbReference>
<protein>
    <submittedName>
        <fullName evidence="2">Uncharacterized protein</fullName>
    </submittedName>
</protein>
<comment type="caution">
    <text evidence="2">The sequence shown here is derived from an EMBL/GenBank/DDBJ whole genome shotgun (WGS) entry which is preliminary data.</text>
</comment>
<keyword evidence="3" id="KW-1185">Reference proteome</keyword>
<proteinExistence type="predicted"/>
<feature type="compositionally biased region" description="Basic and acidic residues" evidence="1">
    <location>
        <begin position="10"/>
        <end position="20"/>
    </location>
</feature>
<dbReference type="AlphaFoldDB" id="B9D0C8"/>
<evidence type="ECO:0000313" key="2">
    <source>
        <dbReference type="EMBL" id="EEF14505.1"/>
    </source>
</evidence>
<dbReference type="STRING" id="553218.CAMRE0001_1128"/>
<dbReference type="EMBL" id="ACFU01000006">
    <property type="protein sequence ID" value="EEF14505.1"/>
    <property type="molecule type" value="Genomic_DNA"/>
</dbReference>
<evidence type="ECO:0000256" key="1">
    <source>
        <dbReference type="SAM" id="MobiDB-lite"/>
    </source>
</evidence>
<reference evidence="2 3" key="1">
    <citation type="submission" date="2008-08" db="EMBL/GenBank/DDBJ databases">
        <authorList>
            <person name="Madupu R."/>
            <person name="Durkin A.S."/>
            <person name="Torralba M."/>
            <person name="Methe B."/>
            <person name="Sutton G.G."/>
            <person name="Strausberg R.L."/>
            <person name="Nelson K.E."/>
        </authorList>
    </citation>
    <scope>NUCLEOTIDE SEQUENCE [LARGE SCALE GENOMIC DNA]</scope>
    <source>
        <strain evidence="2 3">RM3267</strain>
    </source>
</reference>